<organism evidence="5 6">
    <name type="scientific">Rhizophagus irregularis</name>
    <dbReference type="NCBI Taxonomy" id="588596"/>
    <lineage>
        <taxon>Eukaryota</taxon>
        <taxon>Fungi</taxon>
        <taxon>Fungi incertae sedis</taxon>
        <taxon>Mucoromycota</taxon>
        <taxon>Glomeromycotina</taxon>
        <taxon>Glomeromycetes</taxon>
        <taxon>Glomerales</taxon>
        <taxon>Glomeraceae</taxon>
        <taxon>Rhizophagus</taxon>
    </lineage>
</organism>
<dbReference type="VEuPathDB" id="FungiDB:FUN_009389"/>
<feature type="non-terminal residue" evidence="5">
    <location>
        <position position="505"/>
    </location>
</feature>
<sequence>MSEVTISGTKINLWLLVRGVATIFEVTIGRDNRISELKKVIKKAREPEFDKFAPDRLKLLKLKNPVDDDHIFDIQNLKLQDYEYENDDVYLMKDMRKIATYWPENQAPPEDLIHVIVEAPDVAGDEKTIKDLRYELFVSKTDNTRKSSSVYKYVRGMGVVRPWQIEMDIDAELLFGRQVFLQYPDAPIQGLSETKVNQPFCVNVVNEVVKRLSLESELLVFGDYGSRQEYEVYADIIIGHKNYRKELTNSTPDLSKGLGWEVKNNLNDNSKVMVGKGQLIKYARAYLTADRPLTRVFYGCLTDGKLWTFAKIQLLNDINGAPKVKFEQSTTYRWSEHTASLIAGLIGRYYDDLIKKRMSGNKDNTYTYRNKSSISSESLLASFIGEDIHIRLKSGNYIHVQITSHLGTGRECIVFLAQVRDYGIKDAVLKIEVCKNTEIFQVCREISVLRALSDLSCVPKILFEGHTMGGSLALLTDFAGLPLESWISDNGNIDDYTIFQIILDL</sequence>
<comment type="caution">
    <text evidence="5">The sequence shown here is derived from an EMBL/GenBank/DDBJ whole genome shotgun (WGS) entry which is preliminary data.</text>
</comment>
<dbReference type="VEuPathDB" id="FungiDB:RhiirA1_98301"/>
<gene>
    <name evidence="5" type="ORF">RhiirA4_549877</name>
</gene>
<feature type="domain" description="Crinkler effector protein N-terminal" evidence="4">
    <location>
        <begin position="11"/>
        <end position="118"/>
    </location>
</feature>
<dbReference type="InterPro" id="IPR011009">
    <property type="entry name" value="Kinase-like_dom_sf"/>
</dbReference>
<dbReference type="GO" id="GO:0043657">
    <property type="term" value="C:host cell"/>
    <property type="evidence" value="ECO:0007669"/>
    <property type="project" value="UniProtKB-SubCell"/>
</dbReference>
<dbReference type="GO" id="GO:0005576">
    <property type="term" value="C:extracellular region"/>
    <property type="evidence" value="ECO:0007669"/>
    <property type="project" value="UniProtKB-SubCell"/>
</dbReference>
<comment type="subcellular location">
    <subcellularLocation>
        <location evidence="1">Host cell</location>
    </subcellularLocation>
    <subcellularLocation>
        <location evidence="2">Secreted</location>
    </subcellularLocation>
</comment>
<evidence type="ECO:0000256" key="3">
    <source>
        <dbReference type="ARBA" id="ARBA00022525"/>
    </source>
</evidence>
<evidence type="ECO:0000256" key="2">
    <source>
        <dbReference type="ARBA" id="ARBA00004613"/>
    </source>
</evidence>
<proteinExistence type="predicted"/>
<dbReference type="VEuPathDB" id="FungiDB:RhiirFUN_023223"/>
<name>A0A2I1HGI1_9GLOM</name>
<accession>A0A2I1HGI1</accession>
<keyword evidence="3" id="KW-0964">Secreted</keyword>
<keyword evidence="6" id="KW-1185">Reference proteome</keyword>
<evidence type="ECO:0000256" key="1">
    <source>
        <dbReference type="ARBA" id="ARBA00004340"/>
    </source>
</evidence>
<protein>
    <recommendedName>
        <fullName evidence="4">Crinkler effector protein N-terminal domain-containing protein</fullName>
    </recommendedName>
</protein>
<dbReference type="SUPFAM" id="SSF56112">
    <property type="entry name" value="Protein kinase-like (PK-like)"/>
    <property type="match status" value="1"/>
</dbReference>
<evidence type="ECO:0000313" key="5">
    <source>
        <dbReference type="EMBL" id="PKY57974.1"/>
    </source>
</evidence>
<dbReference type="Proteomes" id="UP000234323">
    <property type="component" value="Unassembled WGS sequence"/>
</dbReference>
<dbReference type="VEuPathDB" id="FungiDB:RhiirA1_470019"/>
<evidence type="ECO:0000259" key="4">
    <source>
        <dbReference type="Pfam" id="PF20147"/>
    </source>
</evidence>
<dbReference type="EMBL" id="LLXI01002786">
    <property type="protein sequence ID" value="PKY57974.1"/>
    <property type="molecule type" value="Genomic_DNA"/>
</dbReference>
<dbReference type="InterPro" id="IPR045379">
    <property type="entry name" value="Crinkler_N"/>
</dbReference>
<evidence type="ECO:0000313" key="6">
    <source>
        <dbReference type="Proteomes" id="UP000234323"/>
    </source>
</evidence>
<dbReference type="Pfam" id="PF20147">
    <property type="entry name" value="Crinkler"/>
    <property type="match status" value="1"/>
</dbReference>
<dbReference type="AlphaFoldDB" id="A0A2I1HGI1"/>
<reference evidence="5 6" key="1">
    <citation type="submission" date="2015-10" db="EMBL/GenBank/DDBJ databases">
        <title>Genome analyses suggest a sexual origin of heterokaryosis in a supposedly ancient asexual fungus.</title>
        <authorList>
            <person name="Ropars J."/>
            <person name="Sedzielewska K."/>
            <person name="Noel J."/>
            <person name="Charron P."/>
            <person name="Farinelli L."/>
            <person name="Marton T."/>
            <person name="Kruger M."/>
            <person name="Pelin A."/>
            <person name="Brachmann A."/>
            <person name="Corradi N."/>
        </authorList>
    </citation>
    <scope>NUCLEOTIDE SEQUENCE [LARGE SCALE GENOMIC DNA]</scope>
    <source>
        <strain evidence="5 6">A4</strain>
    </source>
</reference>